<reference evidence="1 2" key="1">
    <citation type="submission" date="2016-07" db="EMBL/GenBank/DDBJ databases">
        <title>Pervasive Adenine N6-methylation of Active Genes in Fungi.</title>
        <authorList>
            <consortium name="DOE Joint Genome Institute"/>
            <person name="Mondo S.J."/>
            <person name="Dannebaum R.O."/>
            <person name="Kuo R.C."/>
            <person name="Labutti K."/>
            <person name="Haridas S."/>
            <person name="Kuo A."/>
            <person name="Salamov A."/>
            <person name="Ahrendt S.R."/>
            <person name="Lipzen A."/>
            <person name="Sullivan W."/>
            <person name="Andreopoulos W.B."/>
            <person name="Clum A."/>
            <person name="Lindquist E."/>
            <person name="Daum C."/>
            <person name="Ramamoorthy G.K."/>
            <person name="Gryganskyi A."/>
            <person name="Culley D."/>
            <person name="Magnuson J.K."/>
            <person name="James T.Y."/>
            <person name="O'Malley M.A."/>
            <person name="Stajich J.E."/>
            <person name="Spatafora J.W."/>
            <person name="Visel A."/>
            <person name="Grigoriev I.V."/>
        </authorList>
    </citation>
    <scope>NUCLEOTIDE SEQUENCE [LARGE SCALE GENOMIC DNA]</scope>
    <source>
        <strain evidence="1 2">JEL800</strain>
    </source>
</reference>
<keyword evidence="2" id="KW-1185">Reference proteome</keyword>
<sequence>TRILDTNADAGVFSTSSASATTTPTDACLFTSRIDPWLHLQTPFEFTPGLDDEILSLSSELHRYTQVPTY</sequence>
<feature type="non-terminal residue" evidence="1">
    <location>
        <position position="1"/>
    </location>
</feature>
<dbReference type="Proteomes" id="UP000193642">
    <property type="component" value="Unassembled WGS sequence"/>
</dbReference>
<protein>
    <submittedName>
        <fullName evidence="1">Uncharacterized protein</fullName>
    </submittedName>
</protein>
<accession>A0A1Y2C9V2</accession>
<dbReference type="AlphaFoldDB" id="A0A1Y2C9V2"/>
<name>A0A1Y2C9V2_9FUNG</name>
<dbReference type="EMBL" id="MCGO01000024">
    <property type="protein sequence ID" value="ORY43810.1"/>
    <property type="molecule type" value="Genomic_DNA"/>
</dbReference>
<organism evidence="1 2">
    <name type="scientific">Rhizoclosmatium globosum</name>
    <dbReference type="NCBI Taxonomy" id="329046"/>
    <lineage>
        <taxon>Eukaryota</taxon>
        <taxon>Fungi</taxon>
        <taxon>Fungi incertae sedis</taxon>
        <taxon>Chytridiomycota</taxon>
        <taxon>Chytridiomycota incertae sedis</taxon>
        <taxon>Chytridiomycetes</taxon>
        <taxon>Chytridiales</taxon>
        <taxon>Chytriomycetaceae</taxon>
        <taxon>Rhizoclosmatium</taxon>
    </lineage>
</organism>
<proteinExistence type="predicted"/>
<evidence type="ECO:0000313" key="2">
    <source>
        <dbReference type="Proteomes" id="UP000193642"/>
    </source>
</evidence>
<comment type="caution">
    <text evidence="1">The sequence shown here is derived from an EMBL/GenBank/DDBJ whole genome shotgun (WGS) entry which is preliminary data.</text>
</comment>
<gene>
    <name evidence="1" type="ORF">BCR33DRAFT_717448</name>
</gene>
<evidence type="ECO:0000313" key="1">
    <source>
        <dbReference type="EMBL" id="ORY43810.1"/>
    </source>
</evidence>